<organism evidence="1 2">
    <name type="scientific">Caligus rogercresseyi</name>
    <name type="common">Sea louse</name>
    <dbReference type="NCBI Taxonomy" id="217165"/>
    <lineage>
        <taxon>Eukaryota</taxon>
        <taxon>Metazoa</taxon>
        <taxon>Ecdysozoa</taxon>
        <taxon>Arthropoda</taxon>
        <taxon>Crustacea</taxon>
        <taxon>Multicrustacea</taxon>
        <taxon>Hexanauplia</taxon>
        <taxon>Copepoda</taxon>
        <taxon>Siphonostomatoida</taxon>
        <taxon>Caligidae</taxon>
        <taxon>Caligus</taxon>
    </lineage>
</organism>
<sequence>MRLSAFLRLWPKNMPGGSIHKGKYRIHRHPKEGELSEMSRDMKRELNNIALTSQVGQQRKGDLRADQIWFGARKAKIEATVMGPAPLKNHYNQLYRRDSWDS</sequence>
<dbReference type="EMBL" id="CP045903">
    <property type="protein sequence ID" value="QQP39300.1"/>
    <property type="molecule type" value="Genomic_DNA"/>
</dbReference>
<dbReference type="AlphaFoldDB" id="A0A7T8GXJ7"/>
<keyword evidence="2" id="KW-1185">Reference proteome</keyword>
<dbReference type="Proteomes" id="UP000595437">
    <property type="component" value="Chromosome 14"/>
</dbReference>
<proteinExistence type="predicted"/>
<accession>A0A7T8GXJ7</accession>
<reference evidence="2" key="1">
    <citation type="submission" date="2021-01" db="EMBL/GenBank/DDBJ databases">
        <title>Caligus Genome Assembly.</title>
        <authorList>
            <person name="Gallardo-Escarate C."/>
        </authorList>
    </citation>
    <scope>NUCLEOTIDE SEQUENCE [LARGE SCALE GENOMIC DNA]</scope>
</reference>
<name>A0A7T8GXJ7_CALRO</name>
<protein>
    <submittedName>
        <fullName evidence="1">Uncharacterized protein</fullName>
    </submittedName>
</protein>
<evidence type="ECO:0000313" key="1">
    <source>
        <dbReference type="EMBL" id="QQP39300.1"/>
    </source>
</evidence>
<gene>
    <name evidence="1" type="ORF">FKW44_020136</name>
</gene>
<evidence type="ECO:0000313" key="2">
    <source>
        <dbReference type="Proteomes" id="UP000595437"/>
    </source>
</evidence>